<evidence type="ECO:0000256" key="1">
    <source>
        <dbReference type="ARBA" id="ARBA00022737"/>
    </source>
</evidence>
<dbReference type="InterPro" id="IPR004176">
    <property type="entry name" value="Clp_R_N"/>
</dbReference>
<feature type="domain" description="Clp ATPase C-terminal" evidence="7">
    <location>
        <begin position="727"/>
        <end position="817"/>
    </location>
</feature>
<dbReference type="Pfam" id="PF10431">
    <property type="entry name" value="ClpB_D2-small"/>
    <property type="match status" value="1"/>
</dbReference>
<name>A0ABW5TBZ0_9FLAO</name>
<dbReference type="SUPFAM" id="SSF52540">
    <property type="entry name" value="P-loop containing nucleoside triphosphate hydrolases"/>
    <property type="match status" value="2"/>
</dbReference>
<dbReference type="Pfam" id="PF07724">
    <property type="entry name" value="AAA_2"/>
    <property type="match status" value="1"/>
</dbReference>
<keyword evidence="1" id="KW-0677">Repeat</keyword>
<keyword evidence="8" id="KW-0378">Hydrolase</keyword>
<dbReference type="CDD" id="cd00009">
    <property type="entry name" value="AAA"/>
    <property type="match status" value="1"/>
</dbReference>
<protein>
    <submittedName>
        <fullName evidence="8">ATP-dependent Clp protease ATP-binding subunit</fullName>
    </submittedName>
</protein>
<dbReference type="PANTHER" id="PTHR11638:SF18">
    <property type="entry name" value="HEAT SHOCK PROTEIN 104"/>
    <property type="match status" value="1"/>
</dbReference>
<proteinExistence type="predicted"/>
<evidence type="ECO:0000256" key="3">
    <source>
        <dbReference type="ARBA" id="ARBA00022840"/>
    </source>
</evidence>
<feature type="coiled-coil region" evidence="5">
    <location>
        <begin position="405"/>
        <end position="432"/>
    </location>
</feature>
<dbReference type="Gene3D" id="1.10.1780.10">
    <property type="entry name" value="Clp, N-terminal domain"/>
    <property type="match status" value="1"/>
</dbReference>
<dbReference type="PRINTS" id="PR00300">
    <property type="entry name" value="CLPPROTEASEA"/>
</dbReference>
<dbReference type="Gene3D" id="1.10.8.60">
    <property type="match status" value="2"/>
</dbReference>
<dbReference type="GO" id="GO:0008233">
    <property type="term" value="F:peptidase activity"/>
    <property type="evidence" value="ECO:0007669"/>
    <property type="project" value="UniProtKB-KW"/>
</dbReference>
<dbReference type="InterPro" id="IPR027417">
    <property type="entry name" value="P-loop_NTPase"/>
</dbReference>
<comment type="caution">
    <text evidence="8">The sequence shown here is derived from an EMBL/GenBank/DDBJ whole genome shotgun (WGS) entry which is preliminary data.</text>
</comment>
<dbReference type="Proteomes" id="UP001597476">
    <property type="component" value="Unassembled WGS sequence"/>
</dbReference>
<dbReference type="SMART" id="SM00382">
    <property type="entry name" value="AAA"/>
    <property type="match status" value="2"/>
</dbReference>
<keyword evidence="4" id="KW-0143">Chaperone</keyword>
<dbReference type="PANTHER" id="PTHR11638">
    <property type="entry name" value="ATP-DEPENDENT CLP PROTEASE"/>
    <property type="match status" value="1"/>
</dbReference>
<dbReference type="Pfam" id="PF17871">
    <property type="entry name" value="AAA_lid_9"/>
    <property type="match status" value="1"/>
</dbReference>
<evidence type="ECO:0000256" key="2">
    <source>
        <dbReference type="ARBA" id="ARBA00022741"/>
    </source>
</evidence>
<keyword evidence="9" id="KW-1185">Reference proteome</keyword>
<feature type="domain" description="AAA+ ATPase" evidence="6">
    <location>
        <begin position="201"/>
        <end position="340"/>
    </location>
</feature>
<dbReference type="Pfam" id="PF02861">
    <property type="entry name" value="Clp_N"/>
    <property type="match status" value="1"/>
</dbReference>
<dbReference type="SUPFAM" id="SSF81923">
    <property type="entry name" value="Double Clp-N motif"/>
    <property type="match status" value="1"/>
</dbReference>
<dbReference type="GO" id="GO:0005524">
    <property type="term" value="F:ATP binding"/>
    <property type="evidence" value="ECO:0007669"/>
    <property type="project" value="UniProtKB-KW"/>
</dbReference>
<evidence type="ECO:0000256" key="5">
    <source>
        <dbReference type="SAM" id="Coils"/>
    </source>
</evidence>
<reference evidence="9" key="1">
    <citation type="journal article" date="2019" name="Int. J. Syst. Evol. Microbiol.">
        <title>The Global Catalogue of Microorganisms (GCM) 10K type strain sequencing project: providing services to taxonomists for standard genome sequencing and annotation.</title>
        <authorList>
            <consortium name="The Broad Institute Genomics Platform"/>
            <consortium name="The Broad Institute Genome Sequencing Center for Infectious Disease"/>
            <person name="Wu L."/>
            <person name="Ma J."/>
        </authorList>
    </citation>
    <scope>NUCLEOTIDE SEQUENCE [LARGE SCALE GENOMIC DNA]</scope>
    <source>
        <strain evidence="9">KCTC 42398</strain>
    </source>
</reference>
<dbReference type="GO" id="GO:0006508">
    <property type="term" value="P:proteolysis"/>
    <property type="evidence" value="ECO:0007669"/>
    <property type="project" value="UniProtKB-KW"/>
</dbReference>
<dbReference type="InterPro" id="IPR003959">
    <property type="entry name" value="ATPase_AAA_core"/>
</dbReference>
<dbReference type="InterPro" id="IPR019489">
    <property type="entry name" value="Clp_ATPase_C"/>
</dbReference>
<keyword evidence="2" id="KW-0547">Nucleotide-binding</keyword>
<organism evidence="8 9">
    <name type="scientific">Hyunsoonleella rubra</name>
    <dbReference type="NCBI Taxonomy" id="1737062"/>
    <lineage>
        <taxon>Bacteria</taxon>
        <taxon>Pseudomonadati</taxon>
        <taxon>Bacteroidota</taxon>
        <taxon>Flavobacteriia</taxon>
        <taxon>Flavobacteriales</taxon>
        <taxon>Flavobacteriaceae</taxon>
    </lineage>
</organism>
<keyword evidence="3 8" id="KW-0067">ATP-binding</keyword>
<keyword evidence="5" id="KW-0175">Coiled coil</keyword>
<dbReference type="EMBL" id="JBHULY010000016">
    <property type="protein sequence ID" value="MFD2726309.1"/>
    <property type="molecule type" value="Genomic_DNA"/>
</dbReference>
<dbReference type="InterPro" id="IPR036628">
    <property type="entry name" value="Clp_N_dom_sf"/>
</dbReference>
<feature type="domain" description="AAA+ ATPase" evidence="6">
    <location>
        <begin position="559"/>
        <end position="701"/>
    </location>
</feature>
<accession>A0ABW5TBZ0</accession>
<dbReference type="InterPro" id="IPR003593">
    <property type="entry name" value="AAA+_ATPase"/>
</dbReference>
<evidence type="ECO:0000313" key="8">
    <source>
        <dbReference type="EMBL" id="MFD2726309.1"/>
    </source>
</evidence>
<evidence type="ECO:0000256" key="4">
    <source>
        <dbReference type="ARBA" id="ARBA00023186"/>
    </source>
</evidence>
<dbReference type="CDD" id="cd19499">
    <property type="entry name" value="RecA-like_ClpB_Hsp104-like"/>
    <property type="match status" value="1"/>
</dbReference>
<dbReference type="Gene3D" id="3.40.50.300">
    <property type="entry name" value="P-loop containing nucleotide triphosphate hydrolases"/>
    <property type="match status" value="2"/>
</dbReference>
<dbReference type="RefSeq" id="WP_380291121.1">
    <property type="nucleotide sequence ID" value="NZ_JBHULY010000016.1"/>
</dbReference>
<dbReference type="SMART" id="SM01086">
    <property type="entry name" value="ClpB_D2-small"/>
    <property type="match status" value="1"/>
</dbReference>
<dbReference type="InterPro" id="IPR050130">
    <property type="entry name" value="ClpA_ClpB"/>
</dbReference>
<evidence type="ECO:0000313" key="9">
    <source>
        <dbReference type="Proteomes" id="UP001597476"/>
    </source>
</evidence>
<sequence length="820" mass="91514">MANYNFSETLKEAIHIAQSIAKEYSNQNYSAAHLLKALMHKNIGLLQYLESIGQDGYYVEEWAEVRLESFPKTTRIPEAPEADDSIEAVFYEADNIKLKLGIEEINEFCVLIALSTPGVGFSFEKLKSFPLTPQELIDNLGVSENGTAKVPTVSKPKAVGTTTLSQYCIDKTSGATNNILTTISGRESEIKMIGEILGRRSKPNVLVLGDPGVGKTVLFNGLAYASVNGNVPEHLKSARIYELDFINLVSGAGYKGEIEDRLKKVIAEIQQFPKAILLIDEINNLTDKNQGNQGLANLLKSELSKGELTVIGTATNDTFRKHIESDKGLSRQFEIVRLMEPNEDEAYRMIKDTVSYYTDHHNLTIDSDTIQEAIRLAKRYNKERSLPDSAIDLIDRTMSAAKYMAETSENEINTIKENLALLKEDKEFSEEELLKEQVWEYSLMKNRLSYLLFDELGDDNHFEKVTSPEEGFKALDTILSQLLEIASKEKTGINKNDVASTIANKTGIPTGKLQADEKERLLNMESVLQQRVIGQDHAIGVITAAVLESRSGLSKPGLPIGSFFFSGPTGTGKTELAKSLAEFLFQDENAILRFDMSEFKEEHSAALLYGAPPGYVGYEEGGVLVNKIRQKPYSIVLFDEIEKAHPSVFDIFLQILDEGKLHDRLGKEGDFSNAVILFTSNIGSAHIVESFDKGIIPKSNDLLEIMGNYFRPEFLGRLTEIIPFAPITKENIVKIFKIQLKGLYKALQKQDITLNISEEAMVYLAEKGFTPKYGARPLRGVIRNDLRSPLSRMIISGELTKGAKVNLDIDAQKELQWQYE</sequence>
<evidence type="ECO:0000259" key="6">
    <source>
        <dbReference type="SMART" id="SM00382"/>
    </source>
</evidence>
<evidence type="ECO:0000259" key="7">
    <source>
        <dbReference type="SMART" id="SM01086"/>
    </source>
</evidence>
<dbReference type="InterPro" id="IPR041546">
    <property type="entry name" value="ClpA/ClpB_AAA_lid"/>
</dbReference>
<dbReference type="Pfam" id="PF00004">
    <property type="entry name" value="AAA"/>
    <property type="match status" value="1"/>
</dbReference>
<gene>
    <name evidence="8" type="ORF">ACFSR8_08790</name>
</gene>
<keyword evidence="8" id="KW-0645">Protease</keyword>
<dbReference type="InterPro" id="IPR001270">
    <property type="entry name" value="ClpA/B"/>
</dbReference>